<dbReference type="PANTHER" id="PTHR45008:SF1">
    <property type="entry name" value="PTS SYSTEM GLUCOSE-SPECIFIC EIIA COMPONENT"/>
    <property type="match status" value="1"/>
</dbReference>
<evidence type="ECO:0000256" key="4">
    <source>
        <dbReference type="ARBA" id="ARBA00022679"/>
    </source>
</evidence>
<dbReference type="InterPro" id="IPR001127">
    <property type="entry name" value="PTS_EIIA_1_perm"/>
</dbReference>
<evidence type="ECO:0000256" key="6">
    <source>
        <dbReference type="ARBA" id="ARBA00022777"/>
    </source>
</evidence>
<evidence type="ECO:0000256" key="5">
    <source>
        <dbReference type="ARBA" id="ARBA00022683"/>
    </source>
</evidence>
<protein>
    <submittedName>
        <fullName evidence="8">PTS glucose transporter subunit IIA</fullName>
    </submittedName>
</protein>
<dbReference type="InterPro" id="IPR050890">
    <property type="entry name" value="PTS_EIIA_component"/>
</dbReference>
<keyword evidence="3 8" id="KW-0762">Sugar transport</keyword>
<dbReference type="PROSITE" id="PS51093">
    <property type="entry name" value="PTS_EIIA_TYPE_1"/>
    <property type="match status" value="1"/>
</dbReference>
<dbReference type="PANTHER" id="PTHR45008">
    <property type="entry name" value="PTS SYSTEM GLUCOSE-SPECIFIC EIIA COMPONENT"/>
    <property type="match status" value="1"/>
</dbReference>
<gene>
    <name evidence="8" type="ORF">ACJDT4_05315</name>
</gene>
<keyword evidence="9" id="KW-1185">Reference proteome</keyword>
<dbReference type="Proteomes" id="UP001623592">
    <property type="component" value="Unassembled WGS sequence"/>
</dbReference>
<reference evidence="8 9" key="1">
    <citation type="submission" date="2024-11" db="EMBL/GenBank/DDBJ databases">
        <authorList>
            <person name="Heng Y.C."/>
            <person name="Lim A.C.H."/>
            <person name="Lee J.K.Y."/>
            <person name="Kittelmann S."/>
        </authorList>
    </citation>
    <scope>NUCLEOTIDE SEQUENCE [LARGE SCALE GENOMIC DNA]</scope>
    <source>
        <strain evidence="8 9">WILCCON 0114</strain>
    </source>
</reference>
<dbReference type="EMBL" id="JBJIAA010000004">
    <property type="protein sequence ID" value="MFL0249833.1"/>
    <property type="molecule type" value="Genomic_DNA"/>
</dbReference>
<keyword evidence="2" id="KW-0813">Transport</keyword>
<keyword evidence="4" id="KW-0808">Transferase</keyword>
<evidence type="ECO:0000259" key="7">
    <source>
        <dbReference type="PROSITE" id="PS51093"/>
    </source>
</evidence>
<organism evidence="8 9">
    <name type="scientific">Clostridium neuense</name>
    <dbReference type="NCBI Taxonomy" id="1728934"/>
    <lineage>
        <taxon>Bacteria</taxon>
        <taxon>Bacillati</taxon>
        <taxon>Bacillota</taxon>
        <taxon>Clostridia</taxon>
        <taxon>Eubacteriales</taxon>
        <taxon>Clostridiaceae</taxon>
        <taxon>Clostridium</taxon>
    </lineage>
</organism>
<evidence type="ECO:0000256" key="3">
    <source>
        <dbReference type="ARBA" id="ARBA00022597"/>
    </source>
</evidence>
<dbReference type="Pfam" id="PF00358">
    <property type="entry name" value="PTS_EIIA_1"/>
    <property type="match status" value="1"/>
</dbReference>
<comment type="caution">
    <text evidence="8">The sequence shown here is derived from an EMBL/GenBank/DDBJ whole genome shotgun (WGS) entry which is preliminary data.</text>
</comment>
<accession>A0ABW8TDN2</accession>
<dbReference type="RefSeq" id="WP_406786504.1">
    <property type="nucleotide sequence ID" value="NZ_JBJIAA010000004.1"/>
</dbReference>
<name>A0ABW8TDN2_9CLOT</name>
<keyword evidence="6" id="KW-0418">Kinase</keyword>
<evidence type="ECO:0000313" key="8">
    <source>
        <dbReference type="EMBL" id="MFL0249833.1"/>
    </source>
</evidence>
<feature type="domain" description="PTS EIIA type-1" evidence="7">
    <location>
        <begin position="23"/>
        <end position="126"/>
    </location>
</feature>
<comment type="subcellular location">
    <subcellularLocation>
        <location evidence="1">Cytoplasm</location>
    </subcellularLocation>
</comment>
<dbReference type="InterPro" id="IPR011055">
    <property type="entry name" value="Dup_hybrid_motif"/>
</dbReference>
<dbReference type="Gene3D" id="2.70.70.10">
    <property type="entry name" value="Glucose Permease (Domain IIA)"/>
    <property type="match status" value="1"/>
</dbReference>
<evidence type="ECO:0000256" key="2">
    <source>
        <dbReference type="ARBA" id="ARBA00022448"/>
    </source>
</evidence>
<proteinExistence type="predicted"/>
<dbReference type="NCBIfam" id="TIGR00830">
    <property type="entry name" value="PTBA"/>
    <property type="match status" value="1"/>
</dbReference>
<dbReference type="SUPFAM" id="SSF51261">
    <property type="entry name" value="Duplicated hybrid motif"/>
    <property type="match status" value="1"/>
</dbReference>
<sequence>MSKTIKMVLPINGKVLPLSDVNDYLFNKKIMGEGAAIEPIDGNVLSPIDGKIVLIYKTNHAVAVENEDGIKVLIHVGLDSAKLEGKGFALYVKVGDNVKAGDKILSFDRELLEKNASITTPVVITNSERVKNYDVDYSVKAAGKEFAQFSID</sequence>
<keyword evidence="5" id="KW-0598">Phosphotransferase system</keyword>
<evidence type="ECO:0000313" key="9">
    <source>
        <dbReference type="Proteomes" id="UP001623592"/>
    </source>
</evidence>
<evidence type="ECO:0000256" key="1">
    <source>
        <dbReference type="ARBA" id="ARBA00004496"/>
    </source>
</evidence>